<dbReference type="SUPFAM" id="SSF53850">
    <property type="entry name" value="Periplasmic binding protein-like II"/>
    <property type="match status" value="1"/>
</dbReference>
<organism evidence="3 4">
    <name type="scientific">Desulforudis audaxviator (strain MP104C)</name>
    <dbReference type="NCBI Taxonomy" id="477974"/>
    <lineage>
        <taxon>Bacteria</taxon>
        <taxon>Bacillati</taxon>
        <taxon>Bacillota</taxon>
        <taxon>Clostridia</taxon>
        <taxon>Thermoanaerobacterales</taxon>
        <taxon>Candidatus Desulforudaceae</taxon>
        <taxon>Candidatus Desulforudis</taxon>
    </lineage>
</organism>
<dbReference type="eggNOG" id="COG0747">
    <property type="taxonomic scope" value="Bacteria"/>
</dbReference>
<dbReference type="HOGENOM" id="CLU_017028_7_2_9"/>
<dbReference type="PANTHER" id="PTHR30290">
    <property type="entry name" value="PERIPLASMIC BINDING COMPONENT OF ABC TRANSPORTER"/>
    <property type="match status" value="1"/>
</dbReference>
<dbReference type="PIRSF" id="PIRSF002741">
    <property type="entry name" value="MppA"/>
    <property type="match status" value="1"/>
</dbReference>
<dbReference type="OrthoDB" id="137511at2"/>
<keyword evidence="1" id="KW-0732">Signal</keyword>
<dbReference type="InterPro" id="IPR030678">
    <property type="entry name" value="Peptide/Ni-bd"/>
</dbReference>
<dbReference type="KEGG" id="dau:Daud_1982"/>
<dbReference type="InterPro" id="IPR000914">
    <property type="entry name" value="SBP_5_dom"/>
</dbReference>
<dbReference type="GO" id="GO:1904680">
    <property type="term" value="F:peptide transmembrane transporter activity"/>
    <property type="evidence" value="ECO:0007669"/>
    <property type="project" value="TreeGrafter"/>
</dbReference>
<dbReference type="Gene3D" id="3.40.190.10">
    <property type="entry name" value="Periplasmic binding protein-like II"/>
    <property type="match status" value="1"/>
</dbReference>
<dbReference type="CDD" id="cd08493">
    <property type="entry name" value="PBP2_DppA_like"/>
    <property type="match status" value="1"/>
</dbReference>
<dbReference type="AlphaFoldDB" id="B1I649"/>
<dbReference type="RefSeq" id="WP_012303048.1">
    <property type="nucleotide sequence ID" value="NC_010424.1"/>
</dbReference>
<evidence type="ECO:0000259" key="2">
    <source>
        <dbReference type="Pfam" id="PF00496"/>
    </source>
</evidence>
<evidence type="ECO:0000313" key="4">
    <source>
        <dbReference type="Proteomes" id="UP000008544"/>
    </source>
</evidence>
<dbReference type="GO" id="GO:0015833">
    <property type="term" value="P:peptide transport"/>
    <property type="evidence" value="ECO:0007669"/>
    <property type="project" value="TreeGrafter"/>
</dbReference>
<dbReference type="GO" id="GO:0042597">
    <property type="term" value="C:periplasmic space"/>
    <property type="evidence" value="ECO:0007669"/>
    <property type="project" value="UniProtKB-ARBA"/>
</dbReference>
<reference evidence="4" key="1">
    <citation type="submission" date="2007-10" db="EMBL/GenBank/DDBJ databases">
        <title>Complete sequence of chromosome of Desulforudis audaxviator MP104C.</title>
        <authorList>
            <person name="Copeland A."/>
            <person name="Lucas S."/>
            <person name="Lapidus A."/>
            <person name="Barry K."/>
            <person name="Glavina del Rio T."/>
            <person name="Dalin E."/>
            <person name="Tice H."/>
            <person name="Bruce D."/>
            <person name="Pitluck S."/>
            <person name="Lowry S.R."/>
            <person name="Larimer F."/>
            <person name="Land M.L."/>
            <person name="Hauser L."/>
            <person name="Kyrpides N."/>
            <person name="Ivanova N.N."/>
            <person name="Richardson P."/>
        </authorList>
    </citation>
    <scope>NUCLEOTIDE SEQUENCE [LARGE SCALE GENOMIC DNA]</scope>
    <source>
        <strain evidence="4">MP104C</strain>
    </source>
</reference>
<accession>B1I649</accession>
<gene>
    <name evidence="3" type="ordered locus">Daud_1982</name>
</gene>
<keyword evidence="4" id="KW-1185">Reference proteome</keyword>
<dbReference type="Gene3D" id="3.90.76.10">
    <property type="entry name" value="Dipeptide-binding Protein, Domain 1"/>
    <property type="match status" value="1"/>
</dbReference>
<proteinExistence type="predicted"/>
<feature type="domain" description="Solute-binding protein family 5" evidence="2">
    <location>
        <begin position="76"/>
        <end position="423"/>
    </location>
</feature>
<dbReference type="Gene3D" id="3.10.105.10">
    <property type="entry name" value="Dipeptide-binding Protein, Domain 3"/>
    <property type="match status" value="1"/>
</dbReference>
<dbReference type="InterPro" id="IPR039424">
    <property type="entry name" value="SBP_5"/>
</dbReference>
<protein>
    <submittedName>
        <fullName evidence="3">Extracellular solute-binding protein, family 5</fullName>
    </submittedName>
</protein>
<dbReference type="STRING" id="477974.Daud_1982"/>
<dbReference type="PANTHER" id="PTHR30290:SF38">
    <property type="entry name" value="D,D-DIPEPTIDE-BINDING PERIPLASMIC PROTEIN DDPA-RELATED"/>
    <property type="match status" value="1"/>
</dbReference>
<reference evidence="3 4" key="2">
    <citation type="journal article" date="2008" name="Science">
        <title>Environmental genomics reveals a single-species ecosystem deep within Earth.</title>
        <authorList>
            <person name="Chivian D."/>
            <person name="Brodie E.L."/>
            <person name="Alm E.J."/>
            <person name="Culley D.E."/>
            <person name="Dehal P.S."/>
            <person name="Desantis T.Z."/>
            <person name="Gihring T.M."/>
            <person name="Lapidus A."/>
            <person name="Lin L.H."/>
            <person name="Lowry S.R."/>
            <person name="Moser D.P."/>
            <person name="Richardson P.M."/>
            <person name="Southam G."/>
            <person name="Wanger G."/>
            <person name="Pratt L.M."/>
            <person name="Andersen G.L."/>
            <person name="Hazen T.C."/>
            <person name="Brockman F.J."/>
            <person name="Arkin A.P."/>
            <person name="Onstott T.C."/>
        </authorList>
    </citation>
    <scope>NUCLEOTIDE SEQUENCE [LARGE SCALE GENOMIC DNA]</scope>
    <source>
        <strain evidence="3 4">MP104C</strain>
    </source>
</reference>
<dbReference type="Pfam" id="PF00496">
    <property type="entry name" value="SBP_bac_5"/>
    <property type="match status" value="1"/>
</dbReference>
<dbReference type="EMBL" id="CP000860">
    <property type="protein sequence ID" value="ACA60473.1"/>
    <property type="molecule type" value="Genomic_DNA"/>
</dbReference>
<dbReference type="Proteomes" id="UP000008544">
    <property type="component" value="Chromosome"/>
</dbReference>
<dbReference type="GO" id="GO:0043190">
    <property type="term" value="C:ATP-binding cassette (ABC) transporter complex"/>
    <property type="evidence" value="ECO:0007669"/>
    <property type="project" value="InterPro"/>
</dbReference>
<name>B1I649_DESAP</name>
<evidence type="ECO:0000313" key="3">
    <source>
        <dbReference type="EMBL" id="ACA60473.1"/>
    </source>
</evidence>
<evidence type="ECO:0000256" key="1">
    <source>
        <dbReference type="ARBA" id="ARBA00022729"/>
    </source>
</evidence>
<sequence>MHRRLLALLGLGFILTALFIVAGQLEDGGKKERLTYALARYPATLDPTAVTDESGAAVLLNLYEGLVRFEPGGTGIEPALARDWNVSPDARTWTFYLQEDISFTDGTPLDAAAVRDAVERQLNPETAGPYASFVYGPVTRIETKGRHTVIFHLKHPYAPFIRNLAMLPAAVVRPSPDHGLPIGTGPFVPSAIESARITLKANPAYREGPPHLKEVLFVVIPDPHERWRALAQGRVDVAENTGAALPATGPDSLVIARTPGLDLSYLAFYTNKKPFDNPAVRRAASLAVNQQAIVDYLFPDRAVPAIGPLPPGTLGHHPTLGADAYNLEEARQLLDQAGYSGEEITLITYQDRRPYNPAGGEKLAHLLVEQLAQAGFKVRVEAYPWEICKHAIHRQEGHAFVFGWVGDNGDPDNFLYTLLASAQIQTGTNAARYSNPHVDMLLGRAQQVTDEALRERLYRQAQELIAADAPWVFLNHRLETAAHHPTVKNLVVQPTGGAYLAQVRKDDQ</sequence>